<dbReference type="InterPro" id="IPR042092">
    <property type="entry name" value="PsdUridine_s_RsuA/RluB/E/F_cat"/>
</dbReference>
<dbReference type="RefSeq" id="WP_183312159.1">
    <property type="nucleotide sequence ID" value="NZ_JACIEW010000008.1"/>
</dbReference>
<proteinExistence type="inferred from homology"/>
<evidence type="ECO:0000256" key="1">
    <source>
        <dbReference type="ARBA" id="ARBA00008348"/>
    </source>
</evidence>
<dbReference type="EMBL" id="JACIEW010000008">
    <property type="protein sequence ID" value="MBB4053361.1"/>
    <property type="molecule type" value="Genomic_DNA"/>
</dbReference>
<dbReference type="InterPro" id="IPR020094">
    <property type="entry name" value="TruA/RsuA/RluB/E/F_N"/>
</dbReference>
<dbReference type="PANTHER" id="PTHR47683:SF2">
    <property type="entry name" value="RNA-BINDING S4 DOMAIN-CONTAINING PROTEIN"/>
    <property type="match status" value="1"/>
</dbReference>
<dbReference type="GO" id="GO:0140098">
    <property type="term" value="F:catalytic activity, acting on RNA"/>
    <property type="evidence" value="ECO:0007669"/>
    <property type="project" value="UniProtKB-ARBA"/>
</dbReference>
<dbReference type="Gene3D" id="3.30.70.580">
    <property type="entry name" value="Pseudouridine synthase I, catalytic domain, N-terminal subdomain"/>
    <property type="match status" value="1"/>
</dbReference>
<dbReference type="Pfam" id="PF00849">
    <property type="entry name" value="PseudoU_synth_2"/>
    <property type="match status" value="1"/>
</dbReference>
<evidence type="ECO:0000259" key="4">
    <source>
        <dbReference type="Pfam" id="PF00849"/>
    </source>
</evidence>
<keyword evidence="6" id="KW-1185">Reference proteome</keyword>
<comment type="caution">
    <text evidence="5">The sequence shown here is derived from an EMBL/GenBank/DDBJ whole genome shotgun (WGS) entry which is preliminary data.</text>
</comment>
<dbReference type="AlphaFoldDB" id="A0A7W6IQK0"/>
<keyword evidence="2 3" id="KW-0413">Isomerase</keyword>
<reference evidence="5 6" key="1">
    <citation type="submission" date="2020-08" db="EMBL/GenBank/DDBJ databases">
        <title>Genomic Encyclopedia of Type Strains, Phase IV (KMG-IV): sequencing the most valuable type-strain genomes for metagenomic binning, comparative biology and taxonomic classification.</title>
        <authorList>
            <person name="Goeker M."/>
        </authorList>
    </citation>
    <scope>NUCLEOTIDE SEQUENCE [LARGE SCALE GENOMIC DNA]</scope>
    <source>
        <strain evidence="5 6">DSM 23447</strain>
    </source>
</reference>
<dbReference type="PROSITE" id="PS01149">
    <property type="entry name" value="PSI_RSU"/>
    <property type="match status" value="1"/>
</dbReference>
<evidence type="ECO:0000313" key="6">
    <source>
        <dbReference type="Proteomes" id="UP000547011"/>
    </source>
</evidence>
<organism evidence="5 6">
    <name type="scientific">Devosia subaequoris</name>
    <dbReference type="NCBI Taxonomy" id="395930"/>
    <lineage>
        <taxon>Bacteria</taxon>
        <taxon>Pseudomonadati</taxon>
        <taxon>Pseudomonadota</taxon>
        <taxon>Alphaproteobacteria</taxon>
        <taxon>Hyphomicrobiales</taxon>
        <taxon>Devosiaceae</taxon>
        <taxon>Devosia</taxon>
    </lineage>
</organism>
<comment type="similarity">
    <text evidence="1 3">Belongs to the pseudouridine synthase RsuA family.</text>
</comment>
<dbReference type="EC" id="5.4.99.-" evidence="3"/>
<dbReference type="GO" id="GO:0006364">
    <property type="term" value="P:rRNA processing"/>
    <property type="evidence" value="ECO:0007669"/>
    <property type="project" value="UniProtKB-ARBA"/>
</dbReference>
<dbReference type="GO" id="GO:0009982">
    <property type="term" value="F:pseudouridine synthase activity"/>
    <property type="evidence" value="ECO:0007669"/>
    <property type="project" value="InterPro"/>
</dbReference>
<sequence>MARLILFNKPYGVLSQFTGGGPGETLADFVTVKGVYPAGRLDKDSEGLLLLTDDGKLQAQISSPRYNKEKTYLVQVEGEPSDDALVRLRRGVTLKDGPTRPARAKLIAPPELWPRNPPVRFRKSVPDHWIELSISEGRNRQVRRMTAAVGLPTLRLVRWGVADWTLDGIAPGQWREVRAGMGSTRR</sequence>
<dbReference type="InterPro" id="IPR006145">
    <property type="entry name" value="PsdUridine_synth_RsuA/RluA"/>
</dbReference>
<dbReference type="Proteomes" id="UP000547011">
    <property type="component" value="Unassembled WGS sequence"/>
</dbReference>
<dbReference type="InterPro" id="IPR018496">
    <property type="entry name" value="PsdUridine_synth_RsuA/RluB_CS"/>
</dbReference>
<protein>
    <recommendedName>
        <fullName evidence="3">Pseudouridine synthase</fullName>
        <ecNumber evidence="3">5.4.99.-</ecNumber>
    </recommendedName>
</protein>
<accession>A0A7W6IQK0</accession>
<dbReference type="GO" id="GO:0001522">
    <property type="term" value="P:pseudouridine synthesis"/>
    <property type="evidence" value="ECO:0007669"/>
    <property type="project" value="InterPro"/>
</dbReference>
<evidence type="ECO:0000256" key="3">
    <source>
        <dbReference type="RuleBase" id="RU003887"/>
    </source>
</evidence>
<dbReference type="SUPFAM" id="SSF55120">
    <property type="entry name" value="Pseudouridine synthase"/>
    <property type="match status" value="1"/>
</dbReference>
<dbReference type="NCBIfam" id="TIGR00093">
    <property type="entry name" value="pseudouridine synthase"/>
    <property type="match status" value="1"/>
</dbReference>
<evidence type="ECO:0000313" key="5">
    <source>
        <dbReference type="EMBL" id="MBB4053361.1"/>
    </source>
</evidence>
<dbReference type="GO" id="GO:0003723">
    <property type="term" value="F:RNA binding"/>
    <property type="evidence" value="ECO:0007669"/>
    <property type="project" value="InterPro"/>
</dbReference>
<gene>
    <name evidence="5" type="ORF">GGR20_003021</name>
</gene>
<dbReference type="PANTHER" id="PTHR47683">
    <property type="entry name" value="PSEUDOURIDINE SYNTHASE FAMILY PROTEIN-RELATED"/>
    <property type="match status" value="1"/>
</dbReference>
<name>A0A7W6IQK0_9HYPH</name>
<dbReference type="InterPro" id="IPR020103">
    <property type="entry name" value="PsdUridine_synth_cat_dom_sf"/>
</dbReference>
<dbReference type="InterPro" id="IPR050343">
    <property type="entry name" value="RsuA_PseudoU_synthase"/>
</dbReference>
<dbReference type="Gene3D" id="3.30.70.1560">
    <property type="entry name" value="Alpha-L RNA-binding motif"/>
    <property type="match status" value="1"/>
</dbReference>
<evidence type="ECO:0000256" key="2">
    <source>
        <dbReference type="ARBA" id="ARBA00023235"/>
    </source>
</evidence>
<dbReference type="InterPro" id="IPR000748">
    <property type="entry name" value="PsdUridine_synth_RsuA/RluB/E/F"/>
</dbReference>
<feature type="domain" description="Pseudouridine synthase RsuA/RluA-like" evidence="4">
    <location>
        <begin position="4"/>
        <end position="148"/>
    </location>
</feature>